<gene>
    <name evidence="1" type="ORF">HK107_06480</name>
</gene>
<comment type="caution">
    <text evidence="1">The sequence shown here is derived from an EMBL/GenBank/DDBJ whole genome shotgun (WGS) entry which is preliminary data.</text>
</comment>
<dbReference type="RefSeq" id="WP_173197824.1">
    <property type="nucleotide sequence ID" value="NZ_JABFCX010000002.1"/>
</dbReference>
<accession>A0A7Y3W564</accession>
<reference evidence="1 2" key="1">
    <citation type="submission" date="2020-05" db="EMBL/GenBank/DDBJ databases">
        <title>Parvularcula mediterraneae sp. nov., isolated from polypropylene straw from shallow seawater of the seashore of Laganas in Zakynthos island, Greece.</title>
        <authorList>
            <person name="Szabo I."/>
            <person name="Al-Omari J."/>
            <person name="Rado J."/>
            <person name="Szerdahelyi G.S."/>
        </authorList>
    </citation>
    <scope>NUCLEOTIDE SEQUENCE [LARGE SCALE GENOMIC DNA]</scope>
    <source>
        <strain evidence="1 2">ZS-1/3</strain>
    </source>
</reference>
<evidence type="ECO:0000313" key="1">
    <source>
        <dbReference type="EMBL" id="NNU15967.1"/>
    </source>
</evidence>
<dbReference type="InterPro" id="IPR045617">
    <property type="entry name" value="DUF6445"/>
</dbReference>
<evidence type="ECO:0000313" key="2">
    <source>
        <dbReference type="Proteomes" id="UP000536835"/>
    </source>
</evidence>
<sequence length="237" mass="26342">MVAFTLNPSPDVTFRQMGDEQSPLLILDNATSGAEELVALAKAATFTLERGRGNHFPGVRAPLPDTYANAMEALLRPHLHHFGLAEAARSATPLNALQMVTLPASDLAIPQKVPHFDTFEEHQIAVLHFLTHEDRGGTDFYRHRETGFERISEERFTPYTQTLVKEVQRDGIGEGYMQGADDRFELIDHVESKFDRVVAYFSNSLHSGHVEGAGPFPDDPEQGRLMASVFLRFNPGA</sequence>
<dbReference type="EMBL" id="JABFCX010000002">
    <property type="protein sequence ID" value="NNU15967.1"/>
    <property type="molecule type" value="Genomic_DNA"/>
</dbReference>
<proteinExistence type="predicted"/>
<name>A0A7Y3W564_9PROT</name>
<dbReference type="Pfam" id="PF20043">
    <property type="entry name" value="DUF6445"/>
    <property type="match status" value="1"/>
</dbReference>
<protein>
    <submittedName>
        <fullName evidence="1">Uncharacterized protein</fullName>
    </submittedName>
</protein>
<organism evidence="1 2">
    <name type="scientific">Parvularcula mediterranea</name>
    <dbReference type="NCBI Taxonomy" id="2732508"/>
    <lineage>
        <taxon>Bacteria</taxon>
        <taxon>Pseudomonadati</taxon>
        <taxon>Pseudomonadota</taxon>
        <taxon>Alphaproteobacteria</taxon>
        <taxon>Parvularculales</taxon>
        <taxon>Parvularculaceae</taxon>
        <taxon>Parvularcula</taxon>
    </lineage>
</organism>
<keyword evidence="2" id="KW-1185">Reference proteome</keyword>
<dbReference type="AlphaFoldDB" id="A0A7Y3W564"/>
<dbReference type="Proteomes" id="UP000536835">
    <property type="component" value="Unassembled WGS sequence"/>
</dbReference>